<dbReference type="InParanoid" id="A0A0D0AHK7"/>
<sequence length="70" mass="7791">MSLSYTNVYHAQHPYTNRILHGLGATRLDNSKQMLHQCLGFASHMRPGCMAGKIMDFPEDMDDPGGCGHQ</sequence>
<dbReference type="HOGENOM" id="CLU_2759478_0_0_1"/>
<organism evidence="1 2">
    <name type="scientific">Suillus luteus UH-Slu-Lm8-n1</name>
    <dbReference type="NCBI Taxonomy" id="930992"/>
    <lineage>
        <taxon>Eukaryota</taxon>
        <taxon>Fungi</taxon>
        <taxon>Dikarya</taxon>
        <taxon>Basidiomycota</taxon>
        <taxon>Agaricomycotina</taxon>
        <taxon>Agaricomycetes</taxon>
        <taxon>Agaricomycetidae</taxon>
        <taxon>Boletales</taxon>
        <taxon>Suillineae</taxon>
        <taxon>Suillaceae</taxon>
        <taxon>Suillus</taxon>
    </lineage>
</organism>
<evidence type="ECO:0000313" key="2">
    <source>
        <dbReference type="Proteomes" id="UP000054485"/>
    </source>
</evidence>
<dbReference type="Proteomes" id="UP000054485">
    <property type="component" value="Unassembled WGS sequence"/>
</dbReference>
<reference evidence="1 2" key="1">
    <citation type="submission" date="2014-04" db="EMBL/GenBank/DDBJ databases">
        <authorList>
            <consortium name="DOE Joint Genome Institute"/>
            <person name="Kuo A."/>
            <person name="Ruytinx J."/>
            <person name="Rineau F."/>
            <person name="Colpaert J."/>
            <person name="Kohler A."/>
            <person name="Nagy L.G."/>
            <person name="Floudas D."/>
            <person name="Copeland A."/>
            <person name="Barry K.W."/>
            <person name="Cichocki N."/>
            <person name="Veneault-Fourrey C."/>
            <person name="LaButti K."/>
            <person name="Lindquist E.A."/>
            <person name="Lipzen A."/>
            <person name="Lundell T."/>
            <person name="Morin E."/>
            <person name="Murat C."/>
            <person name="Sun H."/>
            <person name="Tunlid A."/>
            <person name="Henrissat B."/>
            <person name="Grigoriev I.V."/>
            <person name="Hibbett D.S."/>
            <person name="Martin F."/>
            <person name="Nordberg H.P."/>
            <person name="Cantor M.N."/>
            <person name="Hua S.X."/>
        </authorList>
    </citation>
    <scope>NUCLEOTIDE SEQUENCE [LARGE SCALE GENOMIC DNA]</scope>
    <source>
        <strain evidence="1 2">UH-Slu-Lm8-n1</strain>
    </source>
</reference>
<gene>
    <name evidence="1" type="ORF">CY34DRAFT_797013</name>
</gene>
<protein>
    <submittedName>
        <fullName evidence="1">Uncharacterized protein</fullName>
    </submittedName>
</protein>
<name>A0A0D0AHK7_9AGAM</name>
<keyword evidence="2" id="KW-1185">Reference proteome</keyword>
<accession>A0A0D0AHK7</accession>
<evidence type="ECO:0000313" key="1">
    <source>
        <dbReference type="EMBL" id="KIK49575.1"/>
    </source>
</evidence>
<dbReference type="AlphaFoldDB" id="A0A0D0AHK7"/>
<proteinExistence type="predicted"/>
<reference evidence="2" key="2">
    <citation type="submission" date="2015-01" db="EMBL/GenBank/DDBJ databases">
        <title>Evolutionary Origins and Diversification of the Mycorrhizal Mutualists.</title>
        <authorList>
            <consortium name="DOE Joint Genome Institute"/>
            <consortium name="Mycorrhizal Genomics Consortium"/>
            <person name="Kohler A."/>
            <person name="Kuo A."/>
            <person name="Nagy L.G."/>
            <person name="Floudas D."/>
            <person name="Copeland A."/>
            <person name="Barry K.W."/>
            <person name="Cichocki N."/>
            <person name="Veneault-Fourrey C."/>
            <person name="LaButti K."/>
            <person name="Lindquist E.A."/>
            <person name="Lipzen A."/>
            <person name="Lundell T."/>
            <person name="Morin E."/>
            <person name="Murat C."/>
            <person name="Riley R."/>
            <person name="Ohm R."/>
            <person name="Sun H."/>
            <person name="Tunlid A."/>
            <person name="Henrissat B."/>
            <person name="Grigoriev I.V."/>
            <person name="Hibbett D.S."/>
            <person name="Martin F."/>
        </authorList>
    </citation>
    <scope>NUCLEOTIDE SEQUENCE [LARGE SCALE GENOMIC DNA]</scope>
    <source>
        <strain evidence="2">UH-Slu-Lm8-n1</strain>
    </source>
</reference>
<dbReference type="EMBL" id="KN835132">
    <property type="protein sequence ID" value="KIK49575.1"/>
    <property type="molecule type" value="Genomic_DNA"/>
</dbReference>